<name>A0ABU0JAM0_9HYPH</name>
<proteinExistence type="inferred from homology"/>
<reference evidence="8 9" key="1">
    <citation type="submission" date="2023-07" db="EMBL/GenBank/DDBJ databases">
        <title>Genomic Encyclopedia of Type Strains, Phase IV (KMG-IV): sequencing the most valuable type-strain genomes for metagenomic binning, comparative biology and taxonomic classification.</title>
        <authorList>
            <person name="Goeker M."/>
        </authorList>
    </citation>
    <scope>NUCLEOTIDE SEQUENCE [LARGE SCALE GENOMIC DNA]</scope>
    <source>
        <strain evidence="8 9">DSM 19619</strain>
    </source>
</reference>
<evidence type="ECO:0000259" key="7">
    <source>
        <dbReference type="Pfam" id="PF13861"/>
    </source>
</evidence>
<evidence type="ECO:0000256" key="5">
    <source>
        <dbReference type="RuleBase" id="RU362076"/>
    </source>
</evidence>
<dbReference type="InterPro" id="IPR025965">
    <property type="entry name" value="FlgD/Vpr_Ig-like"/>
</dbReference>
<evidence type="ECO:0000256" key="4">
    <source>
        <dbReference type="ARBA" id="ARBA00024746"/>
    </source>
</evidence>
<keyword evidence="8" id="KW-0282">Flagellum</keyword>
<dbReference type="Pfam" id="PF13861">
    <property type="entry name" value="FLgD_tudor"/>
    <property type="match status" value="1"/>
</dbReference>
<sequence>MTSVSSSSSGALAASQTNAKQTIAGNFDTFLQLLTTQLQNQNPLDPLDTNQFTSQLVQFSSVEQQLRTNDLLTTLVSANAAGIVSASAGYLGAEITADGSVTTLAAGKAAWTLNAAKPAAKATFSVIDASTGATVYTATRSLDAGAGSFVWDGRGGDGSLYSAGSYKLKIDAVDAAGQPVAVSTEISGKVDAVDLSGDTPLLKIGDISVALDKVKTLRKSAS</sequence>
<comment type="caution">
    <text evidence="8">The sequence shown here is derived from an EMBL/GenBank/DDBJ whole genome shotgun (WGS) entry which is preliminary data.</text>
</comment>
<dbReference type="Pfam" id="PF13860">
    <property type="entry name" value="FlgD_ig"/>
    <property type="match status" value="1"/>
</dbReference>
<evidence type="ECO:0000259" key="6">
    <source>
        <dbReference type="Pfam" id="PF13860"/>
    </source>
</evidence>
<evidence type="ECO:0000313" key="8">
    <source>
        <dbReference type="EMBL" id="MDQ0471304.1"/>
    </source>
</evidence>
<organism evidence="8 9">
    <name type="scientific">Labrys wisconsinensis</name>
    <dbReference type="NCBI Taxonomy" id="425677"/>
    <lineage>
        <taxon>Bacteria</taxon>
        <taxon>Pseudomonadati</taxon>
        <taxon>Pseudomonadota</taxon>
        <taxon>Alphaproteobacteria</taxon>
        <taxon>Hyphomicrobiales</taxon>
        <taxon>Xanthobacteraceae</taxon>
        <taxon>Labrys</taxon>
    </lineage>
</organism>
<dbReference type="Proteomes" id="UP001242480">
    <property type="component" value="Unassembled WGS sequence"/>
</dbReference>
<evidence type="ECO:0000256" key="1">
    <source>
        <dbReference type="ARBA" id="ARBA00010577"/>
    </source>
</evidence>
<dbReference type="Pfam" id="PF03963">
    <property type="entry name" value="FlgD"/>
    <property type="match status" value="1"/>
</dbReference>
<dbReference type="InterPro" id="IPR025963">
    <property type="entry name" value="FLgD_Tudor"/>
</dbReference>
<keyword evidence="3 5" id="KW-1005">Bacterial flagellum biogenesis</keyword>
<feature type="domain" description="FlgD/Vpr Ig-like" evidence="6">
    <location>
        <begin position="105"/>
        <end position="174"/>
    </location>
</feature>
<comment type="similarity">
    <text evidence="1 5">Belongs to the FlgD family.</text>
</comment>
<evidence type="ECO:0000256" key="3">
    <source>
        <dbReference type="ARBA" id="ARBA00022795"/>
    </source>
</evidence>
<feature type="domain" description="FlgD Tudor-like" evidence="7">
    <location>
        <begin position="87"/>
        <end position="215"/>
    </location>
</feature>
<dbReference type="Gene3D" id="2.30.30.910">
    <property type="match status" value="1"/>
</dbReference>
<accession>A0ABU0JAM0</accession>
<gene>
    <name evidence="8" type="ORF">QO011_004327</name>
</gene>
<comment type="function">
    <text evidence="4 5">Required for flagellar hook formation. May act as a scaffolding protein.</text>
</comment>
<dbReference type="EMBL" id="JAUSVX010000008">
    <property type="protein sequence ID" value="MDQ0471304.1"/>
    <property type="molecule type" value="Genomic_DNA"/>
</dbReference>
<keyword evidence="8" id="KW-0969">Cilium</keyword>
<evidence type="ECO:0000313" key="9">
    <source>
        <dbReference type="Proteomes" id="UP001242480"/>
    </source>
</evidence>
<dbReference type="InterPro" id="IPR005648">
    <property type="entry name" value="FlgD"/>
</dbReference>
<evidence type="ECO:0000256" key="2">
    <source>
        <dbReference type="ARBA" id="ARBA00016013"/>
    </source>
</evidence>
<protein>
    <recommendedName>
        <fullName evidence="2 5">Basal-body rod modification protein FlgD</fullName>
    </recommendedName>
</protein>
<keyword evidence="8" id="KW-0966">Cell projection</keyword>
<dbReference type="Gene3D" id="2.60.40.4070">
    <property type="match status" value="1"/>
</dbReference>
<dbReference type="RefSeq" id="WP_307276186.1">
    <property type="nucleotide sequence ID" value="NZ_JAUSVX010000008.1"/>
</dbReference>
<keyword evidence="9" id="KW-1185">Reference proteome</keyword>